<keyword evidence="1" id="KW-1133">Transmembrane helix</keyword>
<feature type="transmembrane region" description="Helical" evidence="1">
    <location>
        <begin position="6"/>
        <end position="29"/>
    </location>
</feature>
<keyword evidence="3" id="KW-1185">Reference proteome</keyword>
<evidence type="ECO:0008006" key="4">
    <source>
        <dbReference type="Google" id="ProtNLM"/>
    </source>
</evidence>
<evidence type="ECO:0000313" key="2">
    <source>
        <dbReference type="EMBL" id="KAK6747067.1"/>
    </source>
</evidence>
<evidence type="ECO:0000313" key="3">
    <source>
        <dbReference type="Proteomes" id="UP001303046"/>
    </source>
</evidence>
<dbReference type="EMBL" id="JAVFWL010000004">
    <property type="protein sequence ID" value="KAK6747067.1"/>
    <property type="molecule type" value="Genomic_DNA"/>
</dbReference>
<reference evidence="2 3" key="1">
    <citation type="submission" date="2023-08" db="EMBL/GenBank/DDBJ databases">
        <title>A Necator americanus chromosomal reference genome.</title>
        <authorList>
            <person name="Ilik V."/>
            <person name="Petrzelkova K.J."/>
            <person name="Pardy F."/>
            <person name="Fuh T."/>
            <person name="Niatou-Singa F.S."/>
            <person name="Gouil Q."/>
            <person name="Baker L."/>
            <person name="Ritchie M.E."/>
            <person name="Jex A.R."/>
            <person name="Gazzola D."/>
            <person name="Li H."/>
            <person name="Toshio Fujiwara R."/>
            <person name="Zhan B."/>
            <person name="Aroian R.V."/>
            <person name="Pafco B."/>
            <person name="Schwarz E.M."/>
        </authorList>
    </citation>
    <scope>NUCLEOTIDE SEQUENCE [LARGE SCALE GENOMIC DNA]</scope>
    <source>
        <strain evidence="2 3">Aroian</strain>
        <tissue evidence="2">Whole animal</tissue>
    </source>
</reference>
<accession>A0ABR1D985</accession>
<sequence length="87" mass="9873">MTTFALNMYLYLLEGSIVCLSNGVLMLCILGSKNNRKRREFLLIISQAVADTIYAIAFMLIAVHRLKLEAAGMRKLTFNAIFRPNNF</sequence>
<name>A0ABR1D985_NECAM</name>
<organism evidence="2 3">
    <name type="scientific">Necator americanus</name>
    <name type="common">Human hookworm</name>
    <dbReference type="NCBI Taxonomy" id="51031"/>
    <lineage>
        <taxon>Eukaryota</taxon>
        <taxon>Metazoa</taxon>
        <taxon>Ecdysozoa</taxon>
        <taxon>Nematoda</taxon>
        <taxon>Chromadorea</taxon>
        <taxon>Rhabditida</taxon>
        <taxon>Rhabditina</taxon>
        <taxon>Rhabditomorpha</taxon>
        <taxon>Strongyloidea</taxon>
        <taxon>Ancylostomatidae</taxon>
        <taxon>Bunostominae</taxon>
        <taxon>Necator</taxon>
    </lineage>
</organism>
<keyword evidence="1" id="KW-0812">Transmembrane</keyword>
<gene>
    <name evidence="2" type="primary">Necator_chrIV.g13647</name>
    <name evidence="2" type="ORF">RB195_000356</name>
</gene>
<proteinExistence type="predicted"/>
<feature type="transmembrane region" description="Helical" evidence="1">
    <location>
        <begin position="41"/>
        <end position="63"/>
    </location>
</feature>
<dbReference type="Proteomes" id="UP001303046">
    <property type="component" value="Unassembled WGS sequence"/>
</dbReference>
<evidence type="ECO:0000256" key="1">
    <source>
        <dbReference type="SAM" id="Phobius"/>
    </source>
</evidence>
<keyword evidence="1" id="KW-0472">Membrane</keyword>
<comment type="caution">
    <text evidence="2">The sequence shown here is derived from an EMBL/GenBank/DDBJ whole genome shotgun (WGS) entry which is preliminary data.</text>
</comment>
<protein>
    <recommendedName>
        <fullName evidence="4">G-protein coupled receptors family 1 profile domain-containing protein</fullName>
    </recommendedName>
</protein>